<dbReference type="GO" id="GO:0005819">
    <property type="term" value="C:spindle"/>
    <property type="evidence" value="ECO:0007669"/>
    <property type="project" value="InterPro"/>
</dbReference>
<feature type="domain" description="TPX2 central" evidence="2">
    <location>
        <begin position="269"/>
        <end position="437"/>
    </location>
</feature>
<dbReference type="GO" id="GO:0090307">
    <property type="term" value="P:mitotic spindle assembly"/>
    <property type="evidence" value="ECO:0000318"/>
    <property type="project" value="GO_Central"/>
</dbReference>
<protein>
    <recommendedName>
        <fullName evidence="2">TPX2 central domain-containing protein</fullName>
    </recommendedName>
</protein>
<name>A0A067F8Q7_CITSI</name>
<dbReference type="GO" id="GO:0060236">
    <property type="term" value="P:regulation of mitotic spindle organization"/>
    <property type="evidence" value="ECO:0007669"/>
    <property type="project" value="InterPro"/>
</dbReference>
<proteinExistence type="predicted"/>
<dbReference type="GO" id="GO:0005880">
    <property type="term" value="C:nuclear microtubule"/>
    <property type="evidence" value="ECO:0000318"/>
    <property type="project" value="GO_Central"/>
</dbReference>
<dbReference type="InterPro" id="IPR027330">
    <property type="entry name" value="TPX2_central_dom"/>
</dbReference>
<keyword evidence="4" id="KW-1185">Reference proteome</keyword>
<feature type="compositionally biased region" description="Polar residues" evidence="1">
    <location>
        <begin position="181"/>
        <end position="195"/>
    </location>
</feature>
<dbReference type="Pfam" id="PF12214">
    <property type="entry name" value="TPX2_importin"/>
    <property type="match status" value="1"/>
</dbReference>
<evidence type="ECO:0000313" key="4">
    <source>
        <dbReference type="Proteomes" id="UP000027120"/>
    </source>
</evidence>
<evidence type="ECO:0000313" key="3">
    <source>
        <dbReference type="EMBL" id="KDO63693.1"/>
    </source>
</evidence>
<dbReference type="eggNOG" id="ENOG502QSKT">
    <property type="taxonomic scope" value="Eukaryota"/>
</dbReference>
<dbReference type="PANTHER" id="PTHR14326:SF15">
    <property type="entry name" value="OS06G0130200 PROTEIN"/>
    <property type="match status" value="1"/>
</dbReference>
<evidence type="ECO:0000256" key="1">
    <source>
        <dbReference type="SAM" id="MobiDB-lite"/>
    </source>
</evidence>
<gene>
    <name evidence="3" type="ORF">CISIN_1g009390mg</name>
</gene>
<dbReference type="STRING" id="2711.A0A067F8Q7"/>
<reference evidence="3 4" key="1">
    <citation type="submission" date="2014-04" db="EMBL/GenBank/DDBJ databases">
        <authorList>
            <consortium name="International Citrus Genome Consortium"/>
            <person name="Gmitter F."/>
            <person name="Chen C."/>
            <person name="Farmerie W."/>
            <person name="Harkins T."/>
            <person name="Desany B."/>
            <person name="Mohiuddin M."/>
            <person name="Kodira C."/>
            <person name="Borodovsky M."/>
            <person name="Lomsadze A."/>
            <person name="Burns P."/>
            <person name="Jenkins J."/>
            <person name="Prochnik S."/>
            <person name="Shu S."/>
            <person name="Chapman J."/>
            <person name="Pitluck S."/>
            <person name="Schmutz J."/>
            <person name="Rokhsar D."/>
        </authorList>
    </citation>
    <scope>NUCLEOTIDE SEQUENCE</scope>
</reference>
<dbReference type="Proteomes" id="UP000027120">
    <property type="component" value="Unassembled WGS sequence"/>
</dbReference>
<sequence>MALVPCTANVENFIETEMEEEMEVELPVFEAREIDLEYEFDAARFFDFTREESFAEAREAELWFESAPNYPPSPFVTKLFLREDILLENVNTSPKTKVTSAPENDSDNGMGAECSITNVEDTDCAGMIKGIFSNLQSGNLQKVPNQLLNLTTGLEFYDHISHDKVKSNAKSAKKAHSRSSTLMKPTTSHLAKQNRPVQVGNSRFQMQLVQSGDRSLCNSSLVESQAAKRQKLEGGHLRKVADIKPQSNLVHKAPKRDGTIDKNSLHARLRLTIPREPDLETANRAQRIRPKVIAEQENISATAHRFKARPLNRKILEAPTLPLPKKSMPRLPEFQEFHLKTLERAMQHTSAISSSSLHCTASDMSLQELDKASAVLGNGNREFERPSGMNTVKQDGCDVMHNFKALPLNKKIFSSKGEIGVFRNSKQETTVPMEFNFQTERKVRPNPPVELFSKLSLTSELQPNNRLQLKLPQRTCIPIKGSKENRGNSFQREQEMTLPVKEKTSGFVAKQNLCGNDGCINKAGTPLGMRSLGIR</sequence>
<dbReference type="EMBL" id="KK784912">
    <property type="protein sequence ID" value="KDO63693.1"/>
    <property type="molecule type" value="Genomic_DNA"/>
</dbReference>
<organism evidence="3 4">
    <name type="scientific">Citrus sinensis</name>
    <name type="common">Sweet orange</name>
    <name type="synonym">Citrus aurantium var. sinensis</name>
    <dbReference type="NCBI Taxonomy" id="2711"/>
    <lineage>
        <taxon>Eukaryota</taxon>
        <taxon>Viridiplantae</taxon>
        <taxon>Streptophyta</taxon>
        <taxon>Embryophyta</taxon>
        <taxon>Tracheophyta</taxon>
        <taxon>Spermatophyta</taxon>
        <taxon>Magnoliopsida</taxon>
        <taxon>eudicotyledons</taxon>
        <taxon>Gunneridae</taxon>
        <taxon>Pentapetalae</taxon>
        <taxon>rosids</taxon>
        <taxon>malvids</taxon>
        <taxon>Sapindales</taxon>
        <taxon>Rutaceae</taxon>
        <taxon>Aurantioideae</taxon>
        <taxon>Citrus</taxon>
    </lineage>
</organism>
<dbReference type="GO" id="GO:0030295">
    <property type="term" value="F:protein kinase activator activity"/>
    <property type="evidence" value="ECO:0000318"/>
    <property type="project" value="GO_Central"/>
</dbReference>
<dbReference type="GO" id="GO:0008017">
    <property type="term" value="F:microtubule binding"/>
    <property type="evidence" value="ECO:0000318"/>
    <property type="project" value="GO_Central"/>
</dbReference>
<accession>A0A067F8Q7</accession>
<evidence type="ECO:0000259" key="2">
    <source>
        <dbReference type="Pfam" id="PF12214"/>
    </source>
</evidence>
<dbReference type="InterPro" id="IPR009675">
    <property type="entry name" value="TPX2_fam"/>
</dbReference>
<dbReference type="PANTHER" id="PTHR14326">
    <property type="entry name" value="TARGETING PROTEIN FOR XKLP2"/>
    <property type="match status" value="1"/>
</dbReference>
<dbReference type="AlphaFoldDB" id="A0A067F8Q7"/>
<feature type="region of interest" description="Disordered" evidence="1">
    <location>
        <begin position="168"/>
        <end position="195"/>
    </location>
</feature>